<evidence type="ECO:0000259" key="3">
    <source>
        <dbReference type="Pfam" id="PF00047"/>
    </source>
</evidence>
<dbReference type="PANTHER" id="PTHR11738">
    <property type="entry name" value="MHC CLASS I NK CELL RECEPTOR"/>
    <property type="match status" value="1"/>
</dbReference>
<dbReference type="EMBL" id="CH474075">
    <property type="protein sequence ID" value="EDL75821.1"/>
    <property type="molecule type" value="Genomic_DNA"/>
</dbReference>
<dbReference type="InterPro" id="IPR013783">
    <property type="entry name" value="Ig-like_fold"/>
</dbReference>
<sequence length="67" mass="7860">MGFGRFILIQDGKDSFRWTLDSQRHDNQPFHATFVLDTVTPNHNGTFRCYGSFRNEPHLWSKSSMLL</sequence>
<gene>
    <name evidence="4" type="ORF">rCG_22671</name>
</gene>
<dbReference type="InterPro" id="IPR036179">
    <property type="entry name" value="Ig-like_dom_sf"/>
</dbReference>
<dbReference type="PANTHER" id="PTHR11738:SF181">
    <property type="entry name" value="LEUKOCYTE IMMUNOGLOBULIN-LIKE RECEPTOR SUBFAMILY B MEMBER 4A-RELATED"/>
    <property type="match status" value="1"/>
</dbReference>
<protein>
    <submittedName>
        <fullName evidence="4">RCG22671, isoform CRA_a</fullName>
    </submittedName>
</protein>
<dbReference type="Gene3D" id="2.60.40.10">
    <property type="entry name" value="Immunoglobulins"/>
    <property type="match status" value="1"/>
</dbReference>
<name>A6KNK2_RAT</name>
<accession>A6KNK2</accession>
<organism evidence="4 5">
    <name type="scientific">Rattus norvegicus</name>
    <name type="common">Rat</name>
    <dbReference type="NCBI Taxonomy" id="10116"/>
    <lineage>
        <taxon>Eukaryota</taxon>
        <taxon>Metazoa</taxon>
        <taxon>Chordata</taxon>
        <taxon>Craniata</taxon>
        <taxon>Vertebrata</taxon>
        <taxon>Euteleostomi</taxon>
        <taxon>Mammalia</taxon>
        <taxon>Eutheria</taxon>
        <taxon>Euarchontoglires</taxon>
        <taxon>Glires</taxon>
        <taxon>Rodentia</taxon>
        <taxon>Myomorpha</taxon>
        <taxon>Muroidea</taxon>
        <taxon>Muridae</taxon>
        <taxon>Murinae</taxon>
        <taxon>Rattus</taxon>
    </lineage>
</organism>
<dbReference type="Pfam" id="PF00047">
    <property type="entry name" value="ig"/>
    <property type="match status" value="1"/>
</dbReference>
<proteinExistence type="predicted"/>
<evidence type="ECO:0000256" key="2">
    <source>
        <dbReference type="ARBA" id="ARBA00023319"/>
    </source>
</evidence>
<dbReference type="Proteomes" id="UP000234681">
    <property type="component" value="Chromosome 1"/>
</dbReference>
<keyword evidence="2" id="KW-0393">Immunoglobulin domain</keyword>
<reference evidence="5" key="1">
    <citation type="submission" date="2005-09" db="EMBL/GenBank/DDBJ databases">
        <authorList>
            <person name="Mural R.J."/>
            <person name="Li P.W."/>
            <person name="Adams M.D."/>
            <person name="Amanatides P.G."/>
            <person name="Baden-Tillson H."/>
            <person name="Barnstead M."/>
            <person name="Chin S.H."/>
            <person name="Dew I."/>
            <person name="Evans C.A."/>
            <person name="Ferriera S."/>
            <person name="Flanigan M."/>
            <person name="Fosler C."/>
            <person name="Glodek A."/>
            <person name="Gu Z."/>
            <person name="Holt R.A."/>
            <person name="Jennings D."/>
            <person name="Kraft C.L."/>
            <person name="Lu F."/>
            <person name="Nguyen T."/>
            <person name="Nusskern D.R."/>
            <person name="Pfannkoch C.M."/>
            <person name="Sitter C."/>
            <person name="Sutton G.G."/>
            <person name="Venter J.C."/>
            <person name="Wang Z."/>
            <person name="Woodage T."/>
            <person name="Zheng X.H."/>
            <person name="Zhong F."/>
        </authorList>
    </citation>
    <scope>NUCLEOTIDE SEQUENCE [LARGE SCALE GENOMIC DNA]</scope>
    <source>
        <strain>BN</strain>
        <strain evidence="5">Sprague-Dawley</strain>
    </source>
</reference>
<dbReference type="InterPro" id="IPR013151">
    <property type="entry name" value="Immunoglobulin_dom"/>
</dbReference>
<feature type="domain" description="Immunoglobulin-like beta-sandwich" evidence="3">
    <location>
        <begin position="15"/>
        <end position="61"/>
    </location>
</feature>
<evidence type="ECO:0000313" key="5">
    <source>
        <dbReference type="Proteomes" id="UP000234681"/>
    </source>
</evidence>
<keyword evidence="1" id="KW-1015">Disulfide bond</keyword>
<dbReference type="SUPFAM" id="SSF48726">
    <property type="entry name" value="Immunoglobulin"/>
    <property type="match status" value="1"/>
</dbReference>
<dbReference type="InterPro" id="IPR050412">
    <property type="entry name" value="Ig-like_Receptors_ImmuneReg"/>
</dbReference>
<evidence type="ECO:0000313" key="4">
    <source>
        <dbReference type="EMBL" id="EDL75821.1"/>
    </source>
</evidence>
<dbReference type="AlphaFoldDB" id="A6KNK2"/>
<evidence type="ECO:0000256" key="1">
    <source>
        <dbReference type="ARBA" id="ARBA00023157"/>
    </source>
</evidence>